<name>A0A453MBD3_AEGTS</name>
<organism evidence="1 2">
    <name type="scientific">Aegilops tauschii subsp. strangulata</name>
    <name type="common">Goatgrass</name>
    <dbReference type="NCBI Taxonomy" id="200361"/>
    <lineage>
        <taxon>Eukaryota</taxon>
        <taxon>Viridiplantae</taxon>
        <taxon>Streptophyta</taxon>
        <taxon>Embryophyta</taxon>
        <taxon>Tracheophyta</taxon>
        <taxon>Spermatophyta</taxon>
        <taxon>Magnoliopsida</taxon>
        <taxon>Liliopsida</taxon>
        <taxon>Poales</taxon>
        <taxon>Poaceae</taxon>
        <taxon>BOP clade</taxon>
        <taxon>Pooideae</taxon>
        <taxon>Triticodae</taxon>
        <taxon>Triticeae</taxon>
        <taxon>Triticinae</taxon>
        <taxon>Aegilops</taxon>
    </lineage>
</organism>
<sequence length="47" mass="5337">DLLIVCFGSVGRWTRSNWAFLNEPPHEERPGTAHSYTPQFHVAARNA</sequence>
<dbReference type="Proteomes" id="UP000015105">
    <property type="component" value="Chromosome 5D"/>
</dbReference>
<keyword evidence="2" id="KW-1185">Reference proteome</keyword>
<reference evidence="2" key="1">
    <citation type="journal article" date="2014" name="Science">
        <title>Ancient hybridizations among the ancestral genomes of bread wheat.</title>
        <authorList>
            <consortium name="International Wheat Genome Sequencing Consortium,"/>
            <person name="Marcussen T."/>
            <person name="Sandve S.R."/>
            <person name="Heier L."/>
            <person name="Spannagl M."/>
            <person name="Pfeifer M."/>
            <person name="Jakobsen K.S."/>
            <person name="Wulff B.B."/>
            <person name="Steuernagel B."/>
            <person name="Mayer K.F."/>
            <person name="Olsen O.A."/>
        </authorList>
    </citation>
    <scope>NUCLEOTIDE SEQUENCE [LARGE SCALE GENOMIC DNA]</scope>
    <source>
        <strain evidence="2">cv. AL8/78</strain>
    </source>
</reference>
<protein>
    <submittedName>
        <fullName evidence="1">Uncharacterized protein</fullName>
    </submittedName>
</protein>
<reference evidence="1" key="3">
    <citation type="journal article" date="2017" name="Nature">
        <title>Genome sequence of the progenitor of the wheat D genome Aegilops tauschii.</title>
        <authorList>
            <person name="Luo M.C."/>
            <person name="Gu Y.Q."/>
            <person name="Puiu D."/>
            <person name="Wang H."/>
            <person name="Twardziok S.O."/>
            <person name="Deal K.R."/>
            <person name="Huo N."/>
            <person name="Zhu T."/>
            <person name="Wang L."/>
            <person name="Wang Y."/>
            <person name="McGuire P.E."/>
            <person name="Liu S."/>
            <person name="Long H."/>
            <person name="Ramasamy R.K."/>
            <person name="Rodriguez J.C."/>
            <person name="Van S.L."/>
            <person name="Yuan L."/>
            <person name="Wang Z."/>
            <person name="Xia Z."/>
            <person name="Xiao L."/>
            <person name="Anderson O.D."/>
            <person name="Ouyang S."/>
            <person name="Liang Y."/>
            <person name="Zimin A.V."/>
            <person name="Pertea G."/>
            <person name="Qi P."/>
            <person name="Bennetzen J.L."/>
            <person name="Dai X."/>
            <person name="Dawson M.W."/>
            <person name="Muller H.G."/>
            <person name="Kugler K."/>
            <person name="Rivarola-Duarte L."/>
            <person name="Spannagl M."/>
            <person name="Mayer K.F.X."/>
            <person name="Lu F.H."/>
            <person name="Bevan M.W."/>
            <person name="Leroy P."/>
            <person name="Li P."/>
            <person name="You F.M."/>
            <person name="Sun Q."/>
            <person name="Liu Z."/>
            <person name="Lyons E."/>
            <person name="Wicker T."/>
            <person name="Salzberg S.L."/>
            <person name="Devos K.M."/>
            <person name="Dvorak J."/>
        </authorList>
    </citation>
    <scope>NUCLEOTIDE SEQUENCE [LARGE SCALE GENOMIC DNA]</scope>
    <source>
        <strain evidence="1">cv. AL8/78</strain>
    </source>
</reference>
<dbReference type="EnsemblPlants" id="AET5Gv21127200.1">
    <property type="protein sequence ID" value="AET5Gv21127200.1"/>
    <property type="gene ID" value="AET5Gv21127200"/>
</dbReference>
<accession>A0A453MBD3</accession>
<reference evidence="1" key="4">
    <citation type="submission" date="2019-03" db="UniProtKB">
        <authorList>
            <consortium name="EnsemblPlants"/>
        </authorList>
    </citation>
    <scope>IDENTIFICATION</scope>
</reference>
<dbReference type="PANTHER" id="PTHR33872:SF2">
    <property type="entry name" value="DNA POLYMERASE EPSILON CATALYTIC SUBUNIT A"/>
    <property type="match status" value="1"/>
</dbReference>
<reference evidence="2" key="2">
    <citation type="journal article" date="2017" name="Nat. Plants">
        <title>The Aegilops tauschii genome reveals multiple impacts of transposons.</title>
        <authorList>
            <person name="Zhao G."/>
            <person name="Zou C."/>
            <person name="Li K."/>
            <person name="Wang K."/>
            <person name="Li T."/>
            <person name="Gao L."/>
            <person name="Zhang X."/>
            <person name="Wang H."/>
            <person name="Yang Z."/>
            <person name="Liu X."/>
            <person name="Jiang W."/>
            <person name="Mao L."/>
            <person name="Kong X."/>
            <person name="Jiao Y."/>
            <person name="Jia J."/>
        </authorList>
    </citation>
    <scope>NUCLEOTIDE SEQUENCE [LARGE SCALE GENOMIC DNA]</scope>
    <source>
        <strain evidence="2">cv. AL8/78</strain>
    </source>
</reference>
<dbReference type="AlphaFoldDB" id="A0A453MBD3"/>
<dbReference type="Gramene" id="AET5Gv21127200.1">
    <property type="protein sequence ID" value="AET5Gv21127200.1"/>
    <property type="gene ID" value="AET5Gv21127200"/>
</dbReference>
<dbReference type="PANTHER" id="PTHR33872">
    <property type="entry name" value="DNA POLYMERASE EPSILON CATALYTIC SUBUNIT A"/>
    <property type="match status" value="1"/>
</dbReference>
<evidence type="ECO:0000313" key="1">
    <source>
        <dbReference type="EnsemblPlants" id="AET5Gv21127200.1"/>
    </source>
</evidence>
<reference evidence="1" key="5">
    <citation type="journal article" date="2021" name="G3 (Bethesda)">
        <title>Aegilops tauschii genome assembly Aet v5.0 features greater sequence contiguity and improved annotation.</title>
        <authorList>
            <person name="Wang L."/>
            <person name="Zhu T."/>
            <person name="Rodriguez J.C."/>
            <person name="Deal K.R."/>
            <person name="Dubcovsky J."/>
            <person name="McGuire P.E."/>
            <person name="Lux T."/>
            <person name="Spannagl M."/>
            <person name="Mayer K.F.X."/>
            <person name="Baldrich P."/>
            <person name="Meyers B.C."/>
            <person name="Huo N."/>
            <person name="Gu Y.Q."/>
            <person name="Zhou H."/>
            <person name="Devos K.M."/>
            <person name="Bennetzen J.L."/>
            <person name="Unver T."/>
            <person name="Budak H."/>
            <person name="Gulick P.J."/>
            <person name="Galiba G."/>
            <person name="Kalapos B."/>
            <person name="Nelson D.R."/>
            <person name="Li P."/>
            <person name="You F.M."/>
            <person name="Luo M.C."/>
            <person name="Dvorak J."/>
        </authorList>
    </citation>
    <scope>NUCLEOTIDE SEQUENCE [LARGE SCALE GENOMIC DNA]</scope>
    <source>
        <strain evidence="1">cv. AL8/78</strain>
    </source>
</reference>
<proteinExistence type="predicted"/>
<evidence type="ECO:0000313" key="2">
    <source>
        <dbReference type="Proteomes" id="UP000015105"/>
    </source>
</evidence>